<dbReference type="GO" id="GO:0016567">
    <property type="term" value="P:protein ubiquitination"/>
    <property type="evidence" value="ECO:0007669"/>
    <property type="project" value="InterPro"/>
</dbReference>
<accession>A0A498JCF6</accession>
<dbReference type="SMART" id="SM01180">
    <property type="entry name" value="DWNN"/>
    <property type="match status" value="1"/>
</dbReference>
<dbReference type="GO" id="GO:0006511">
    <property type="term" value="P:ubiquitin-dependent protein catabolic process"/>
    <property type="evidence" value="ECO:0007669"/>
    <property type="project" value="TreeGrafter"/>
</dbReference>
<evidence type="ECO:0000313" key="12">
    <source>
        <dbReference type="Proteomes" id="UP000290289"/>
    </source>
</evidence>
<feature type="compositionally biased region" description="Basic and acidic residues" evidence="7">
    <location>
        <begin position="699"/>
        <end position="709"/>
    </location>
</feature>
<sequence>MAIQFKFRSSVNFDSVAIDGRASISVRDLKSKVIRHKNLNLCQDSDLLFSDAVTGQEYNDENIQIPCGSSVIIKRVPAGSVHVDLPHFNSCPNLHSKDSVDDKSLVAANAETVDFDDFGVDVYPIPKETVFSSDLDPDKDDFIYDYQPNSDNCITRYSEPAVRGCLKLEASGISDAIPGGHAHSGVEQIIVPTKSKPEEDDMNVERVGSANPLDTGHANLSTELKCSLCNAYFKEAVMIPCCQHSFCEKCISQVLREKSRCPKCFSTKCRVEDLLPNVSLRQAIEHFLESQNLITAPDNDCCQYAPDGESGIQAKDVSRGNNILQREPEVPHSPETGTGSNHFFAESAFNPPFKKDVKPAIPKQRPPWVSSEGCDKSFLETGKHRKGKRTCYMCGSTDHFIRDCPVASSPHPMLHAGNAIFPGAMPGYVPPYWNGAPSPRAMPFRNPYGNHAMTAFGANMVPPAPYTIPTYMPSMYYSFPSFGGYMRMRGVAPFPGTSKDCYLSHSESLDLHGGEKRRKVSNENLRREQSHDCDDDEDHDLNERHGYDGTERLHDHRSCINREKSISYSEEGSTKGSQRQYRLHNHTDDDRLAVDGQWKSSCLVVDGRAPKQYHRTERSSSELDDVPSSSGFHEERKKHHHRSSRKHKDRREQCGSDSSWSDHRYTKDDNRKGIEHESKRQSQKYRSHSGSGMDQSGSSDKKLQKESSHSSRHSKHSGKSNVDGRSHDRWKMVSGSDEDCGEDLLKPVEGQVFAFLPQEDAIGPNAVATQQSNAAIFTNYCKIKKLQRKMLT</sequence>
<dbReference type="PROSITE" id="PS50158">
    <property type="entry name" value="ZF_CCHC"/>
    <property type="match status" value="1"/>
</dbReference>
<dbReference type="Gene3D" id="4.10.60.10">
    <property type="entry name" value="Zinc finger, CCHC-type"/>
    <property type="match status" value="1"/>
</dbReference>
<dbReference type="SMART" id="SM00184">
    <property type="entry name" value="RING"/>
    <property type="match status" value="1"/>
</dbReference>
<keyword evidence="2" id="KW-0479">Metal-binding</keyword>
<keyword evidence="5" id="KW-0539">Nucleus</keyword>
<evidence type="ECO:0000313" key="11">
    <source>
        <dbReference type="EMBL" id="RXH91483.1"/>
    </source>
</evidence>
<organism evidence="11 12">
    <name type="scientific">Malus domestica</name>
    <name type="common">Apple</name>
    <name type="synonym">Pyrus malus</name>
    <dbReference type="NCBI Taxonomy" id="3750"/>
    <lineage>
        <taxon>Eukaryota</taxon>
        <taxon>Viridiplantae</taxon>
        <taxon>Streptophyta</taxon>
        <taxon>Embryophyta</taxon>
        <taxon>Tracheophyta</taxon>
        <taxon>Spermatophyta</taxon>
        <taxon>Magnoliopsida</taxon>
        <taxon>eudicotyledons</taxon>
        <taxon>Gunneridae</taxon>
        <taxon>Pentapetalae</taxon>
        <taxon>rosids</taxon>
        <taxon>fabids</taxon>
        <taxon>Rosales</taxon>
        <taxon>Rosaceae</taxon>
        <taxon>Amygdaloideae</taxon>
        <taxon>Maleae</taxon>
        <taxon>Malus</taxon>
    </lineage>
</organism>
<gene>
    <name evidence="11" type="ORF">DVH24_020506</name>
</gene>
<dbReference type="PROSITE" id="PS50089">
    <property type="entry name" value="ZF_RING_2"/>
    <property type="match status" value="1"/>
</dbReference>
<feature type="domain" description="DWNN" evidence="10">
    <location>
        <begin position="3"/>
        <end position="77"/>
    </location>
</feature>
<feature type="region of interest" description="Disordered" evidence="7">
    <location>
        <begin position="610"/>
        <end position="731"/>
    </location>
</feature>
<evidence type="ECO:0000256" key="7">
    <source>
        <dbReference type="SAM" id="MobiDB-lite"/>
    </source>
</evidence>
<dbReference type="GO" id="GO:0061630">
    <property type="term" value="F:ubiquitin protein ligase activity"/>
    <property type="evidence" value="ECO:0007669"/>
    <property type="project" value="InterPro"/>
</dbReference>
<keyword evidence="3 6" id="KW-0863">Zinc-finger</keyword>
<dbReference type="InterPro" id="IPR014891">
    <property type="entry name" value="DWNN_domain"/>
</dbReference>
<dbReference type="InterPro" id="IPR017907">
    <property type="entry name" value="Znf_RING_CS"/>
</dbReference>
<comment type="subcellular location">
    <subcellularLocation>
        <location evidence="1">Nucleus</location>
    </subcellularLocation>
</comment>
<dbReference type="Gene3D" id="3.30.40.10">
    <property type="entry name" value="Zinc/RING finger domain, C3HC4 (zinc finger)"/>
    <property type="match status" value="1"/>
</dbReference>
<dbReference type="GO" id="GO:0006397">
    <property type="term" value="P:mRNA processing"/>
    <property type="evidence" value="ECO:0007669"/>
    <property type="project" value="InterPro"/>
</dbReference>
<dbReference type="SMART" id="SM00343">
    <property type="entry name" value="ZnF_C2HC"/>
    <property type="match status" value="1"/>
</dbReference>
<keyword evidence="4" id="KW-0862">Zinc</keyword>
<feature type="compositionally biased region" description="Basic residues" evidence="7">
    <location>
        <begin position="636"/>
        <end position="649"/>
    </location>
</feature>
<comment type="caution">
    <text evidence="11">The sequence shown here is derived from an EMBL/GenBank/DDBJ whole genome shotgun (WGS) entry which is preliminary data.</text>
</comment>
<dbReference type="InterPro" id="IPR001878">
    <property type="entry name" value="Znf_CCHC"/>
</dbReference>
<evidence type="ECO:0000259" key="8">
    <source>
        <dbReference type="PROSITE" id="PS50089"/>
    </source>
</evidence>
<evidence type="ECO:0000256" key="2">
    <source>
        <dbReference type="ARBA" id="ARBA00022723"/>
    </source>
</evidence>
<feature type="compositionally biased region" description="Low complexity" evidence="7">
    <location>
        <begin position="688"/>
        <end position="698"/>
    </location>
</feature>
<proteinExistence type="predicted"/>
<dbReference type="Pfam" id="PF00098">
    <property type="entry name" value="zf-CCHC"/>
    <property type="match status" value="1"/>
</dbReference>
<evidence type="ECO:0000256" key="3">
    <source>
        <dbReference type="ARBA" id="ARBA00022771"/>
    </source>
</evidence>
<dbReference type="PANTHER" id="PTHR15439:SF11">
    <property type="entry name" value="E3 UBIQUITIN LIGASE PQT3-LIKE ISOFORM X1"/>
    <property type="match status" value="1"/>
</dbReference>
<dbReference type="GO" id="GO:0005634">
    <property type="term" value="C:nucleus"/>
    <property type="evidence" value="ECO:0007669"/>
    <property type="project" value="UniProtKB-SubCell"/>
</dbReference>
<dbReference type="GO" id="GO:0003676">
    <property type="term" value="F:nucleic acid binding"/>
    <property type="evidence" value="ECO:0007669"/>
    <property type="project" value="InterPro"/>
</dbReference>
<dbReference type="InterPro" id="IPR036875">
    <property type="entry name" value="Znf_CCHC_sf"/>
</dbReference>
<dbReference type="Pfam" id="PF08783">
    <property type="entry name" value="DWNN"/>
    <property type="match status" value="1"/>
</dbReference>
<evidence type="ECO:0008006" key="13">
    <source>
        <dbReference type="Google" id="ProtNLM"/>
    </source>
</evidence>
<dbReference type="EMBL" id="RDQH01000334">
    <property type="protein sequence ID" value="RXH91483.1"/>
    <property type="molecule type" value="Genomic_DNA"/>
</dbReference>
<dbReference type="STRING" id="3750.A0A498JCF6"/>
<evidence type="ECO:0000259" key="10">
    <source>
        <dbReference type="PROSITE" id="PS51282"/>
    </source>
</evidence>
<name>A0A498JCF6_MALDO</name>
<feature type="compositionally biased region" description="Basic and acidic residues" evidence="7">
    <location>
        <begin position="650"/>
        <end position="680"/>
    </location>
</feature>
<feature type="region of interest" description="Disordered" evidence="7">
    <location>
        <begin position="513"/>
        <end position="549"/>
    </location>
</feature>
<evidence type="ECO:0000259" key="9">
    <source>
        <dbReference type="PROSITE" id="PS50158"/>
    </source>
</evidence>
<evidence type="ECO:0000256" key="1">
    <source>
        <dbReference type="ARBA" id="ARBA00004123"/>
    </source>
</evidence>
<feature type="compositionally biased region" description="Basic and acidic residues" evidence="7">
    <location>
        <begin position="513"/>
        <end position="532"/>
    </location>
</feature>
<dbReference type="InterPro" id="IPR033489">
    <property type="entry name" value="RBBP6"/>
</dbReference>
<evidence type="ECO:0000256" key="4">
    <source>
        <dbReference type="ARBA" id="ARBA00022833"/>
    </source>
</evidence>
<dbReference type="Gene3D" id="3.10.20.90">
    <property type="entry name" value="Phosphatidylinositol 3-kinase Catalytic Subunit, Chain A, domain 1"/>
    <property type="match status" value="1"/>
</dbReference>
<dbReference type="PROSITE" id="PS51282">
    <property type="entry name" value="DWNN"/>
    <property type="match status" value="1"/>
</dbReference>
<dbReference type="SUPFAM" id="SSF57850">
    <property type="entry name" value="RING/U-box"/>
    <property type="match status" value="1"/>
</dbReference>
<dbReference type="PROSITE" id="PS00518">
    <property type="entry name" value="ZF_RING_1"/>
    <property type="match status" value="1"/>
</dbReference>
<dbReference type="InterPro" id="IPR001841">
    <property type="entry name" value="Znf_RING"/>
</dbReference>
<feature type="compositionally biased region" description="Basic and acidic residues" evidence="7">
    <location>
        <begin position="722"/>
        <end position="731"/>
    </location>
</feature>
<dbReference type="CDD" id="cd16620">
    <property type="entry name" value="vRING-HC-C4C4_RBBP6"/>
    <property type="match status" value="1"/>
</dbReference>
<evidence type="ECO:0000256" key="5">
    <source>
        <dbReference type="ARBA" id="ARBA00023242"/>
    </source>
</evidence>
<dbReference type="GO" id="GO:0008270">
    <property type="term" value="F:zinc ion binding"/>
    <property type="evidence" value="ECO:0007669"/>
    <property type="project" value="UniProtKB-KW"/>
</dbReference>
<evidence type="ECO:0000256" key="6">
    <source>
        <dbReference type="PROSITE-ProRule" id="PRU00047"/>
    </source>
</evidence>
<dbReference type="Pfam" id="PF13923">
    <property type="entry name" value="zf-C3HC4_2"/>
    <property type="match status" value="1"/>
</dbReference>
<dbReference type="SUPFAM" id="SSF57756">
    <property type="entry name" value="Retrovirus zinc finger-like domains"/>
    <property type="match status" value="1"/>
</dbReference>
<feature type="domain" description="RING-type" evidence="8">
    <location>
        <begin position="226"/>
        <end position="264"/>
    </location>
</feature>
<feature type="domain" description="CCHC-type" evidence="9">
    <location>
        <begin position="391"/>
        <end position="405"/>
    </location>
</feature>
<dbReference type="Proteomes" id="UP000290289">
    <property type="component" value="Chromosome 8"/>
</dbReference>
<reference evidence="11 12" key="1">
    <citation type="submission" date="2018-10" db="EMBL/GenBank/DDBJ databases">
        <title>A high-quality apple genome assembly.</title>
        <authorList>
            <person name="Hu J."/>
        </authorList>
    </citation>
    <scope>NUCLEOTIDE SEQUENCE [LARGE SCALE GENOMIC DNA]</scope>
    <source>
        <strain evidence="12">cv. HFTH1</strain>
        <tissue evidence="11">Young leaf</tissue>
    </source>
</reference>
<keyword evidence="12" id="KW-1185">Reference proteome</keyword>
<protein>
    <recommendedName>
        <fullName evidence="13">DWNN domain-containing protein</fullName>
    </recommendedName>
</protein>
<dbReference type="PANTHER" id="PTHR15439">
    <property type="entry name" value="RETINOBLASTOMA-BINDING PROTEIN 6"/>
    <property type="match status" value="1"/>
</dbReference>
<dbReference type="AlphaFoldDB" id="A0A498JCF6"/>
<dbReference type="InterPro" id="IPR013083">
    <property type="entry name" value="Znf_RING/FYVE/PHD"/>
</dbReference>